<dbReference type="PANTHER" id="PTHR10000">
    <property type="entry name" value="PHOSPHOSERINE PHOSPHATASE"/>
    <property type="match status" value="1"/>
</dbReference>
<dbReference type="SUPFAM" id="SSF56784">
    <property type="entry name" value="HAD-like"/>
    <property type="match status" value="1"/>
</dbReference>
<dbReference type="CDD" id="cd07516">
    <property type="entry name" value="HAD_Pase"/>
    <property type="match status" value="1"/>
</dbReference>
<evidence type="ECO:0000313" key="1">
    <source>
        <dbReference type="EMBL" id="GGA92095.1"/>
    </source>
</evidence>
<dbReference type="PROSITE" id="PS01229">
    <property type="entry name" value="COF_2"/>
    <property type="match status" value="1"/>
</dbReference>
<organism evidence="1 2">
    <name type="scientific">Ornithinibacillus halotolerans</name>
    <dbReference type="NCBI Taxonomy" id="1274357"/>
    <lineage>
        <taxon>Bacteria</taxon>
        <taxon>Bacillati</taxon>
        <taxon>Bacillota</taxon>
        <taxon>Bacilli</taxon>
        <taxon>Bacillales</taxon>
        <taxon>Bacillaceae</taxon>
        <taxon>Ornithinibacillus</taxon>
    </lineage>
</organism>
<dbReference type="SFLD" id="SFLDG01144">
    <property type="entry name" value="C2.B.4:_PGP_Like"/>
    <property type="match status" value="1"/>
</dbReference>
<dbReference type="Pfam" id="PF08282">
    <property type="entry name" value="Hydrolase_3"/>
    <property type="match status" value="1"/>
</dbReference>
<accession>A0A916WF82</accession>
<dbReference type="GO" id="GO:0016791">
    <property type="term" value="F:phosphatase activity"/>
    <property type="evidence" value="ECO:0007669"/>
    <property type="project" value="TreeGrafter"/>
</dbReference>
<comment type="caution">
    <text evidence="1">The sequence shown here is derived from an EMBL/GenBank/DDBJ whole genome shotgun (WGS) entry which is preliminary data.</text>
</comment>
<proteinExistence type="predicted"/>
<dbReference type="RefSeq" id="WP_188386278.1">
    <property type="nucleotide sequence ID" value="NZ_BMEY01000031.1"/>
</dbReference>
<keyword evidence="2" id="KW-1185">Reference proteome</keyword>
<sequence>MYKLIAIDMDGTLLNDHHEVPNDVKETLTEAKRLGVKIVLCSGRPIGGMKKYIEELNLNEAGDYAIAYNGAFVQATDTNEVVSELSLTHDDLVNLYTVSKELDTPMHFFDAKGLYTPNADISDYTVLESFLNKIPLHYRQVDEVDATTSFPKVMYIDHPEQLTKTIQSLPKELYDQYTIVQSSPYFLEFVHPQANKGNAVKQLAETLGIKQEEVMCIGDNGNDLPMIQYAGCGVAMGNAIPKVKDIADFTTKSNNESGVAHAINTLVLEPLKVNQQ</sequence>
<dbReference type="SFLD" id="SFLDS00003">
    <property type="entry name" value="Haloacid_Dehalogenase"/>
    <property type="match status" value="1"/>
</dbReference>
<dbReference type="Gene3D" id="3.30.1240.10">
    <property type="match status" value="1"/>
</dbReference>
<dbReference type="AlphaFoldDB" id="A0A916WF82"/>
<dbReference type="NCBIfam" id="NF007806">
    <property type="entry name" value="PRK10513.1"/>
    <property type="match status" value="1"/>
</dbReference>
<protein>
    <submittedName>
        <fullName evidence="1">Phosphatase YxeH</fullName>
    </submittedName>
</protein>
<dbReference type="Proteomes" id="UP000613512">
    <property type="component" value="Unassembled WGS sequence"/>
</dbReference>
<dbReference type="InterPro" id="IPR036412">
    <property type="entry name" value="HAD-like_sf"/>
</dbReference>
<dbReference type="Gene3D" id="3.40.50.1000">
    <property type="entry name" value="HAD superfamily/HAD-like"/>
    <property type="match status" value="1"/>
</dbReference>
<dbReference type="NCBIfam" id="TIGR00099">
    <property type="entry name" value="Cof-subfamily"/>
    <property type="match status" value="1"/>
</dbReference>
<dbReference type="NCBIfam" id="TIGR01484">
    <property type="entry name" value="HAD-SF-IIB"/>
    <property type="match status" value="1"/>
</dbReference>
<dbReference type="SFLD" id="SFLDG01140">
    <property type="entry name" value="C2.B:_Phosphomannomutase_and_P"/>
    <property type="match status" value="1"/>
</dbReference>
<dbReference type="InterPro" id="IPR000150">
    <property type="entry name" value="Cof"/>
</dbReference>
<dbReference type="PROSITE" id="PS01228">
    <property type="entry name" value="COF_1"/>
    <property type="match status" value="1"/>
</dbReference>
<reference evidence="1" key="1">
    <citation type="journal article" date="2014" name="Int. J. Syst. Evol. Microbiol.">
        <title>Complete genome sequence of Corynebacterium casei LMG S-19264T (=DSM 44701T), isolated from a smear-ripened cheese.</title>
        <authorList>
            <consortium name="US DOE Joint Genome Institute (JGI-PGF)"/>
            <person name="Walter F."/>
            <person name="Albersmeier A."/>
            <person name="Kalinowski J."/>
            <person name="Ruckert C."/>
        </authorList>
    </citation>
    <scope>NUCLEOTIDE SEQUENCE</scope>
    <source>
        <strain evidence="1">CGMCC 1.12408</strain>
    </source>
</reference>
<name>A0A916WF82_9BACI</name>
<evidence type="ECO:0000313" key="2">
    <source>
        <dbReference type="Proteomes" id="UP000613512"/>
    </source>
</evidence>
<dbReference type="GO" id="GO:0005829">
    <property type="term" value="C:cytosol"/>
    <property type="evidence" value="ECO:0007669"/>
    <property type="project" value="TreeGrafter"/>
</dbReference>
<dbReference type="InterPro" id="IPR023214">
    <property type="entry name" value="HAD_sf"/>
</dbReference>
<gene>
    <name evidence="1" type="primary">yxeH</name>
    <name evidence="1" type="ORF">GCM10008025_38180</name>
</gene>
<dbReference type="GO" id="GO:0000287">
    <property type="term" value="F:magnesium ion binding"/>
    <property type="evidence" value="ECO:0007669"/>
    <property type="project" value="TreeGrafter"/>
</dbReference>
<dbReference type="InterPro" id="IPR006379">
    <property type="entry name" value="HAD-SF_hydro_IIB"/>
</dbReference>
<dbReference type="EMBL" id="BMEY01000031">
    <property type="protein sequence ID" value="GGA92095.1"/>
    <property type="molecule type" value="Genomic_DNA"/>
</dbReference>
<dbReference type="PANTHER" id="PTHR10000:SF8">
    <property type="entry name" value="HAD SUPERFAMILY HYDROLASE-LIKE, TYPE 3"/>
    <property type="match status" value="1"/>
</dbReference>
<reference evidence="1" key="2">
    <citation type="submission" date="2020-09" db="EMBL/GenBank/DDBJ databases">
        <authorList>
            <person name="Sun Q."/>
            <person name="Zhou Y."/>
        </authorList>
    </citation>
    <scope>NUCLEOTIDE SEQUENCE</scope>
    <source>
        <strain evidence="1">CGMCC 1.12408</strain>
    </source>
</reference>